<evidence type="ECO:0000256" key="7">
    <source>
        <dbReference type="SAM" id="MobiDB-lite"/>
    </source>
</evidence>
<dbReference type="GO" id="GO:0030490">
    <property type="term" value="P:maturation of SSU-rRNA"/>
    <property type="evidence" value="ECO:0007669"/>
    <property type="project" value="TreeGrafter"/>
</dbReference>
<evidence type="ECO:0000256" key="4">
    <source>
        <dbReference type="ARBA" id="ARBA00022552"/>
    </source>
</evidence>
<comment type="subcellular location">
    <subcellularLocation>
        <location evidence="1">Nucleus</location>
        <location evidence="1">Nucleolus</location>
    </subcellularLocation>
</comment>
<dbReference type="Pfam" id="PF04147">
    <property type="entry name" value="Nop14"/>
    <property type="match status" value="1"/>
</dbReference>
<keyword evidence="4" id="KW-0698">rRNA processing</keyword>
<keyword evidence="3" id="KW-0690">Ribosome biogenesis</keyword>
<accession>A0A0M3J8C8</accession>
<organism evidence="8">
    <name type="scientific">Anisakis simplex</name>
    <name type="common">Herring worm</name>
    <dbReference type="NCBI Taxonomy" id="6269"/>
    <lineage>
        <taxon>Eukaryota</taxon>
        <taxon>Metazoa</taxon>
        <taxon>Ecdysozoa</taxon>
        <taxon>Nematoda</taxon>
        <taxon>Chromadorea</taxon>
        <taxon>Rhabditida</taxon>
        <taxon>Spirurina</taxon>
        <taxon>Ascaridomorpha</taxon>
        <taxon>Ascaridoidea</taxon>
        <taxon>Anisakidae</taxon>
        <taxon>Anisakis</taxon>
        <taxon>Anisakis simplex complex</taxon>
    </lineage>
</organism>
<dbReference type="PANTHER" id="PTHR23183:SF0">
    <property type="entry name" value="NUCLEOLAR PROTEIN 14"/>
    <property type="match status" value="1"/>
</dbReference>
<keyword evidence="5" id="KW-0539">Nucleus</keyword>
<dbReference type="GO" id="GO:0030692">
    <property type="term" value="C:Noc4p-Nop14p complex"/>
    <property type="evidence" value="ECO:0007669"/>
    <property type="project" value="TreeGrafter"/>
</dbReference>
<sequence length="151" mass="17979">LAELLKRLPSQRYPQSLQASLSELQACIAAECAKNSNLTQLQKQKQQKKMLEMLEPRFEENFDAERSRKVNIAKEGKTAENKLLKRKYKKEMRGAMRELRKDNQFIAKEKRSEIEANDRMRRKKTKDLMHSLQGQESEYKKNFYMKQAPRR</sequence>
<dbReference type="AlphaFoldDB" id="A0A0M3J8C8"/>
<evidence type="ECO:0000256" key="2">
    <source>
        <dbReference type="ARBA" id="ARBA00007466"/>
    </source>
</evidence>
<dbReference type="GO" id="GO:0032040">
    <property type="term" value="C:small-subunit processome"/>
    <property type="evidence" value="ECO:0007669"/>
    <property type="project" value="InterPro"/>
</dbReference>
<evidence type="ECO:0000256" key="6">
    <source>
        <dbReference type="ARBA" id="ARBA00024695"/>
    </source>
</evidence>
<feature type="region of interest" description="Disordered" evidence="7">
    <location>
        <begin position="110"/>
        <end position="151"/>
    </location>
</feature>
<dbReference type="InterPro" id="IPR007276">
    <property type="entry name" value="Nop14"/>
</dbReference>
<dbReference type="WBParaSite" id="ASIM_0000383101-mRNA-1">
    <property type="protein sequence ID" value="ASIM_0000383101-mRNA-1"/>
    <property type="gene ID" value="ASIM_0000383101"/>
</dbReference>
<evidence type="ECO:0000256" key="1">
    <source>
        <dbReference type="ARBA" id="ARBA00004604"/>
    </source>
</evidence>
<reference evidence="8" key="1">
    <citation type="submission" date="2017-02" db="UniProtKB">
        <authorList>
            <consortium name="WormBaseParasite"/>
        </authorList>
    </citation>
    <scope>IDENTIFICATION</scope>
</reference>
<dbReference type="PANTHER" id="PTHR23183">
    <property type="entry name" value="NOP14"/>
    <property type="match status" value="1"/>
</dbReference>
<feature type="compositionally biased region" description="Basic and acidic residues" evidence="7">
    <location>
        <begin position="110"/>
        <end position="119"/>
    </location>
</feature>
<comment type="function">
    <text evidence="6">Involved in nucleolar processing of pre-18S ribosomal RNA. Has a role in the nuclear export of 40S pre-ribosomal subunit to the cytoplasm.</text>
</comment>
<evidence type="ECO:0000256" key="5">
    <source>
        <dbReference type="ARBA" id="ARBA00023242"/>
    </source>
</evidence>
<protein>
    <submittedName>
        <fullName evidence="8">Nucleolar protein 14 (inferred by orthology to a human protein)</fullName>
    </submittedName>
</protein>
<name>A0A0M3J8C8_ANISI</name>
<evidence type="ECO:0000256" key="3">
    <source>
        <dbReference type="ARBA" id="ARBA00022517"/>
    </source>
</evidence>
<comment type="similarity">
    <text evidence="2">Belongs to the NOP14 family.</text>
</comment>
<proteinExistence type="inferred from homology"/>
<evidence type="ECO:0000313" key="8">
    <source>
        <dbReference type="WBParaSite" id="ASIM_0000383101-mRNA-1"/>
    </source>
</evidence>